<protein>
    <recommendedName>
        <fullName evidence="7">DUF4139 domain-containing protein</fullName>
    </recommendedName>
</protein>
<evidence type="ECO:0000259" key="3">
    <source>
        <dbReference type="Pfam" id="PF13598"/>
    </source>
</evidence>
<dbReference type="NCBIfam" id="TIGR02231">
    <property type="entry name" value="mucoidy inhibitor MuiA family protein"/>
    <property type="match status" value="1"/>
</dbReference>
<evidence type="ECO:0000313" key="6">
    <source>
        <dbReference type="Proteomes" id="UP000199026"/>
    </source>
</evidence>
<feature type="domain" description="DUF4140" evidence="4">
    <location>
        <begin position="29"/>
        <end position="132"/>
    </location>
</feature>
<dbReference type="RefSeq" id="WP_089892461.1">
    <property type="nucleotide sequence ID" value="NZ_CANMFH010000011.1"/>
</dbReference>
<dbReference type="InterPro" id="IPR037291">
    <property type="entry name" value="DUF4139"/>
</dbReference>
<feature type="signal peptide" evidence="2">
    <location>
        <begin position="1"/>
        <end position="17"/>
    </location>
</feature>
<keyword evidence="1" id="KW-0175">Coiled coil</keyword>
<name>A0A1H3M0D8_9RHOB</name>
<dbReference type="Proteomes" id="UP000199026">
    <property type="component" value="Unassembled WGS sequence"/>
</dbReference>
<dbReference type="EMBL" id="FNPR01000003">
    <property type="protein sequence ID" value="SDY70140.1"/>
    <property type="molecule type" value="Genomic_DNA"/>
</dbReference>
<dbReference type="STRING" id="576131.SAMN05444486_103300"/>
<organism evidence="5 6">
    <name type="scientific">Lentibacter algarum</name>
    <dbReference type="NCBI Taxonomy" id="576131"/>
    <lineage>
        <taxon>Bacteria</taxon>
        <taxon>Pseudomonadati</taxon>
        <taxon>Pseudomonadota</taxon>
        <taxon>Alphaproteobacteria</taxon>
        <taxon>Rhodobacterales</taxon>
        <taxon>Roseobacteraceae</taxon>
        <taxon>Lentibacter</taxon>
    </lineage>
</organism>
<dbReference type="PANTHER" id="PTHR31005">
    <property type="entry name" value="DUF4139 DOMAIN-CONTAINING PROTEIN"/>
    <property type="match status" value="1"/>
</dbReference>
<sequence>MRVTALVLSLFPSVVMADIIPLTSDVSEVTLYPQGATIVRRVPYVMPAGGHELILTDLPRSTDLSRVRVEMTGARMGAITGRSDYVLPRDASVSEEIEAAKADVERLAALLRKGEADVLMIRLESEAADARVSFLRGLGEGEKTAGMDAGALRDLAVMIGEETLAARQASFDAKFRADEAERSLREAREALATAEQVLAALQTEDEGSVQLSIAASSESAAEGVITVSYMHYDAGWMPTYDMRLDKQEGRLSIERGAMIRQGTGEDWAGVSLTLSTVRPSEQIEPNEVFGWQRGVMDPPMAMPRQSKQIELSSLSREGALAEAPMVVADAAVAAPSYDGLAVTYDYPEPVSVANRADSLRITLGTVETDAEVLAFAAPLYDATGFMMAGITNDTGELILPTPYMNLYLDGRFMGQSSLNEVIPAGAEADIPFGAIDGLRLMRSVTRNEGDRGMISRSTELSEEVVIEVENLTGQDWPVKLFDRVPYSEQEELAIDWQASPRPSEQNYDNRQGVLAWAFELGAGSKQSVTLKYQLEWPEGKVLQ</sequence>
<keyword evidence="6" id="KW-1185">Reference proteome</keyword>
<dbReference type="InterPro" id="IPR011935">
    <property type="entry name" value="CHP02231"/>
</dbReference>
<feature type="chain" id="PRO_5011564248" description="DUF4139 domain-containing protein" evidence="2">
    <location>
        <begin position="18"/>
        <end position="543"/>
    </location>
</feature>
<dbReference type="PANTHER" id="PTHR31005:SF8">
    <property type="entry name" value="DUF4139 DOMAIN-CONTAINING PROTEIN"/>
    <property type="match status" value="1"/>
</dbReference>
<reference evidence="5 6" key="1">
    <citation type="submission" date="2016-10" db="EMBL/GenBank/DDBJ databases">
        <authorList>
            <person name="de Groot N.N."/>
        </authorList>
    </citation>
    <scope>NUCLEOTIDE SEQUENCE [LARGE SCALE GENOMIC DNA]</scope>
    <source>
        <strain evidence="5 6">DSM 24677</strain>
    </source>
</reference>
<evidence type="ECO:0000256" key="1">
    <source>
        <dbReference type="SAM" id="Coils"/>
    </source>
</evidence>
<evidence type="ECO:0000313" key="5">
    <source>
        <dbReference type="EMBL" id="SDY70140.1"/>
    </source>
</evidence>
<accession>A0A1H3M0D8</accession>
<evidence type="ECO:0000259" key="4">
    <source>
        <dbReference type="Pfam" id="PF13600"/>
    </source>
</evidence>
<evidence type="ECO:0000256" key="2">
    <source>
        <dbReference type="SAM" id="SignalP"/>
    </source>
</evidence>
<dbReference type="Pfam" id="PF13600">
    <property type="entry name" value="DUF4140"/>
    <property type="match status" value="1"/>
</dbReference>
<gene>
    <name evidence="5" type="ORF">SAMN05444486_103300</name>
</gene>
<dbReference type="OrthoDB" id="580912at2"/>
<feature type="coiled-coil region" evidence="1">
    <location>
        <begin position="177"/>
        <end position="204"/>
    </location>
</feature>
<dbReference type="GeneID" id="78125250"/>
<evidence type="ECO:0008006" key="7">
    <source>
        <dbReference type="Google" id="ProtNLM"/>
    </source>
</evidence>
<dbReference type="InterPro" id="IPR025554">
    <property type="entry name" value="DUF4140"/>
</dbReference>
<feature type="domain" description="DUF4139" evidence="3">
    <location>
        <begin position="225"/>
        <end position="538"/>
    </location>
</feature>
<proteinExistence type="predicted"/>
<dbReference type="AlphaFoldDB" id="A0A1H3M0D8"/>
<dbReference type="Pfam" id="PF13598">
    <property type="entry name" value="DUF4139"/>
    <property type="match status" value="1"/>
</dbReference>
<keyword evidence="2" id="KW-0732">Signal</keyword>